<dbReference type="GO" id="GO:0015074">
    <property type="term" value="P:DNA integration"/>
    <property type="evidence" value="ECO:0007669"/>
    <property type="project" value="UniProtKB-KW"/>
</dbReference>
<feature type="domain" description="Core-binding (CB)" evidence="6">
    <location>
        <begin position="1"/>
        <end position="62"/>
    </location>
</feature>
<evidence type="ECO:0000256" key="1">
    <source>
        <dbReference type="ARBA" id="ARBA00022908"/>
    </source>
</evidence>
<keyword evidence="8" id="KW-1185">Reference proteome</keyword>
<dbReference type="PROSITE" id="PS51898">
    <property type="entry name" value="TYR_RECOMBINASE"/>
    <property type="match status" value="1"/>
</dbReference>
<dbReference type="GO" id="GO:0003677">
    <property type="term" value="F:DNA binding"/>
    <property type="evidence" value="ECO:0007669"/>
    <property type="project" value="UniProtKB-UniRule"/>
</dbReference>
<gene>
    <name evidence="7" type="ORF">HDF09_000593</name>
</gene>
<accession>A0A7W8MPX6</accession>
<dbReference type="InterPro" id="IPR013762">
    <property type="entry name" value="Integrase-like_cat_sf"/>
</dbReference>
<dbReference type="PROSITE" id="PS51900">
    <property type="entry name" value="CB"/>
    <property type="match status" value="1"/>
</dbReference>
<dbReference type="Gene3D" id="1.10.443.10">
    <property type="entry name" value="Intergrase catalytic core"/>
    <property type="match status" value="1"/>
</dbReference>
<dbReference type="InterPro" id="IPR002104">
    <property type="entry name" value="Integrase_catalytic"/>
</dbReference>
<dbReference type="AlphaFoldDB" id="A0A7W8MPX6"/>
<feature type="domain" description="Tyr recombinase" evidence="5">
    <location>
        <begin position="87"/>
        <end position="269"/>
    </location>
</feature>
<dbReference type="InterPro" id="IPR010998">
    <property type="entry name" value="Integrase_recombinase_N"/>
</dbReference>
<evidence type="ECO:0000259" key="6">
    <source>
        <dbReference type="PROSITE" id="PS51900"/>
    </source>
</evidence>
<dbReference type="InterPro" id="IPR044068">
    <property type="entry name" value="CB"/>
</dbReference>
<dbReference type="Proteomes" id="UP000568106">
    <property type="component" value="Unassembled WGS sequence"/>
</dbReference>
<name>A0A7W8MPX6_9BACT</name>
<dbReference type="GO" id="GO:0006310">
    <property type="term" value="P:DNA recombination"/>
    <property type="evidence" value="ECO:0007669"/>
    <property type="project" value="UniProtKB-KW"/>
</dbReference>
<keyword evidence="1" id="KW-0229">DNA integration</keyword>
<dbReference type="EMBL" id="JACHDY010000001">
    <property type="protein sequence ID" value="MBB5315943.1"/>
    <property type="molecule type" value="Genomic_DNA"/>
</dbReference>
<protein>
    <submittedName>
        <fullName evidence="7">Integrase</fullName>
    </submittedName>
</protein>
<comment type="caution">
    <text evidence="7">The sequence shown here is derived from an EMBL/GenBank/DDBJ whole genome shotgun (WGS) entry which is preliminary data.</text>
</comment>
<organism evidence="7 8">
    <name type="scientific">Tunturiibacter empetritectus</name>
    <dbReference type="NCBI Taxonomy" id="3069691"/>
    <lineage>
        <taxon>Bacteria</taxon>
        <taxon>Pseudomonadati</taxon>
        <taxon>Acidobacteriota</taxon>
        <taxon>Terriglobia</taxon>
        <taxon>Terriglobales</taxon>
        <taxon>Acidobacteriaceae</taxon>
        <taxon>Tunturiibacter</taxon>
    </lineage>
</organism>
<evidence type="ECO:0000256" key="3">
    <source>
        <dbReference type="ARBA" id="ARBA00023172"/>
    </source>
</evidence>
<sequence>MSFSTASSYLSVIKRVRAKWGTTRITRLKPMNVQEWLRNLEAAPKTKGHIKAVIHRLYEKAMLWEMVEWQRNPMEFVEIKGISKRRKRPVILTVEQFFLILPLIPQPYRMMALLAQCSGLRVEEVLAIEKPDIHFEKLSMQIVRAVVHGRVKLVKTEYSEDELPLDPDLAAILLDFIREAEREALANLGDEGVGLIESELLFVSPMTGRHFHASPIGQDYIRPAGCCLVDCPNCGAVAGEWCKTDFPVPNGKRLPLHDGSKARGKRSSR</sequence>
<dbReference type="SUPFAM" id="SSF56349">
    <property type="entry name" value="DNA breaking-rejoining enzymes"/>
    <property type="match status" value="1"/>
</dbReference>
<keyword evidence="2 4" id="KW-0238">DNA-binding</keyword>
<evidence type="ECO:0000259" key="5">
    <source>
        <dbReference type="PROSITE" id="PS51898"/>
    </source>
</evidence>
<evidence type="ECO:0000313" key="7">
    <source>
        <dbReference type="EMBL" id="MBB5315943.1"/>
    </source>
</evidence>
<keyword evidence="3" id="KW-0233">DNA recombination</keyword>
<proteinExistence type="predicted"/>
<reference evidence="7" key="1">
    <citation type="submission" date="2020-08" db="EMBL/GenBank/DDBJ databases">
        <title>Genomic Encyclopedia of Type Strains, Phase IV (KMG-V): Genome sequencing to study the core and pangenomes of soil and plant-associated prokaryotes.</title>
        <authorList>
            <person name="Whitman W."/>
        </authorList>
    </citation>
    <scope>NUCLEOTIDE SEQUENCE [LARGE SCALE GENOMIC DNA]</scope>
    <source>
        <strain evidence="7">M8UP27</strain>
    </source>
</reference>
<dbReference type="Gene3D" id="1.10.150.130">
    <property type="match status" value="1"/>
</dbReference>
<dbReference type="InterPro" id="IPR011010">
    <property type="entry name" value="DNA_brk_join_enz"/>
</dbReference>
<evidence type="ECO:0000313" key="8">
    <source>
        <dbReference type="Proteomes" id="UP000568106"/>
    </source>
</evidence>
<evidence type="ECO:0000256" key="4">
    <source>
        <dbReference type="PROSITE-ProRule" id="PRU01248"/>
    </source>
</evidence>
<evidence type="ECO:0000256" key="2">
    <source>
        <dbReference type="ARBA" id="ARBA00023125"/>
    </source>
</evidence>